<dbReference type="PANTHER" id="PTHR33164">
    <property type="entry name" value="TRANSCRIPTIONAL REGULATOR, MARR FAMILY"/>
    <property type="match status" value="1"/>
</dbReference>
<gene>
    <name evidence="5" type="ORF">EPD65_14950</name>
</gene>
<feature type="domain" description="HTH marR-type" evidence="4">
    <location>
        <begin position="26"/>
        <end position="159"/>
    </location>
</feature>
<keyword evidence="3" id="KW-0804">Transcription</keyword>
<dbReference type="Pfam" id="PF01047">
    <property type="entry name" value="MarR"/>
    <property type="match status" value="1"/>
</dbReference>
<evidence type="ECO:0000313" key="5">
    <source>
        <dbReference type="EMBL" id="TCJ21540.1"/>
    </source>
</evidence>
<dbReference type="Gene3D" id="1.10.10.10">
    <property type="entry name" value="Winged helix-like DNA-binding domain superfamily/Winged helix DNA-binding domain"/>
    <property type="match status" value="1"/>
</dbReference>
<evidence type="ECO:0000256" key="2">
    <source>
        <dbReference type="ARBA" id="ARBA00023125"/>
    </source>
</evidence>
<organism evidence="5 6">
    <name type="scientific">Nocardioides jejuensis</name>
    <dbReference type="NCBI Taxonomy" id="2502782"/>
    <lineage>
        <taxon>Bacteria</taxon>
        <taxon>Bacillati</taxon>
        <taxon>Actinomycetota</taxon>
        <taxon>Actinomycetes</taxon>
        <taxon>Propionibacteriales</taxon>
        <taxon>Nocardioidaceae</taxon>
        <taxon>Nocardioides</taxon>
    </lineage>
</organism>
<proteinExistence type="predicted"/>
<accession>A0A4R1BUF0</accession>
<dbReference type="AlphaFoldDB" id="A0A4R1BUF0"/>
<dbReference type="Proteomes" id="UP000295453">
    <property type="component" value="Unassembled WGS sequence"/>
</dbReference>
<dbReference type="PRINTS" id="PR00598">
    <property type="entry name" value="HTHMARR"/>
</dbReference>
<dbReference type="EMBL" id="SJZJ01000033">
    <property type="protein sequence ID" value="TCJ21540.1"/>
    <property type="molecule type" value="Genomic_DNA"/>
</dbReference>
<evidence type="ECO:0000256" key="3">
    <source>
        <dbReference type="ARBA" id="ARBA00023163"/>
    </source>
</evidence>
<evidence type="ECO:0000256" key="1">
    <source>
        <dbReference type="ARBA" id="ARBA00023015"/>
    </source>
</evidence>
<dbReference type="GO" id="GO:0003677">
    <property type="term" value="F:DNA binding"/>
    <property type="evidence" value="ECO:0007669"/>
    <property type="project" value="UniProtKB-KW"/>
</dbReference>
<sequence length="166" mass="18067">MPAPKDPIHEAHAQWLRHGWDEAADGMAMVTSLTRVQQLFQERIDATLKPFGLTFARFEVIRLISFTRSGSMTMSRLGSLLQVHATTVTSAVERLVQQGYVERTRSEEDRRVIHASLTGEGSRVVEEATAALNATVFAKPGLAADDTARLLAVLTGLRGALGDLPG</sequence>
<dbReference type="GO" id="GO:0003700">
    <property type="term" value="F:DNA-binding transcription factor activity"/>
    <property type="evidence" value="ECO:0007669"/>
    <property type="project" value="InterPro"/>
</dbReference>
<dbReference type="SUPFAM" id="SSF46785">
    <property type="entry name" value="Winged helix' DNA-binding domain"/>
    <property type="match status" value="1"/>
</dbReference>
<dbReference type="InterPro" id="IPR036390">
    <property type="entry name" value="WH_DNA-bd_sf"/>
</dbReference>
<dbReference type="InterPro" id="IPR036388">
    <property type="entry name" value="WH-like_DNA-bd_sf"/>
</dbReference>
<evidence type="ECO:0000313" key="6">
    <source>
        <dbReference type="Proteomes" id="UP000295453"/>
    </source>
</evidence>
<protein>
    <submittedName>
        <fullName evidence="5">MarR family transcriptional regulator</fullName>
    </submittedName>
</protein>
<dbReference type="InterPro" id="IPR039422">
    <property type="entry name" value="MarR/SlyA-like"/>
</dbReference>
<keyword evidence="2" id="KW-0238">DNA-binding</keyword>
<comment type="caution">
    <text evidence="5">The sequence shown here is derived from an EMBL/GenBank/DDBJ whole genome shotgun (WGS) entry which is preliminary data.</text>
</comment>
<dbReference type="InterPro" id="IPR023187">
    <property type="entry name" value="Tscrpt_reg_MarR-type_CS"/>
</dbReference>
<keyword evidence="1" id="KW-0805">Transcription regulation</keyword>
<dbReference type="PROSITE" id="PS01117">
    <property type="entry name" value="HTH_MARR_1"/>
    <property type="match status" value="1"/>
</dbReference>
<dbReference type="GO" id="GO:0006950">
    <property type="term" value="P:response to stress"/>
    <property type="evidence" value="ECO:0007669"/>
    <property type="project" value="TreeGrafter"/>
</dbReference>
<dbReference type="SMART" id="SM00347">
    <property type="entry name" value="HTH_MARR"/>
    <property type="match status" value="1"/>
</dbReference>
<dbReference type="PROSITE" id="PS50995">
    <property type="entry name" value="HTH_MARR_2"/>
    <property type="match status" value="1"/>
</dbReference>
<reference evidence="5 6" key="1">
    <citation type="submission" date="2019-03" db="EMBL/GenBank/DDBJ databases">
        <authorList>
            <person name="Kim M.K.M."/>
        </authorList>
    </citation>
    <scope>NUCLEOTIDE SEQUENCE [LARGE SCALE GENOMIC DNA]</scope>
    <source>
        <strain evidence="5 6">18JY15-6</strain>
    </source>
</reference>
<evidence type="ECO:0000259" key="4">
    <source>
        <dbReference type="PROSITE" id="PS50995"/>
    </source>
</evidence>
<dbReference type="OrthoDB" id="3296622at2"/>
<dbReference type="PANTHER" id="PTHR33164:SF101">
    <property type="entry name" value="TRANSCRIPTIONAL REPRESSOR MPRA"/>
    <property type="match status" value="1"/>
</dbReference>
<keyword evidence="6" id="KW-1185">Reference proteome</keyword>
<dbReference type="RefSeq" id="WP_131585545.1">
    <property type="nucleotide sequence ID" value="NZ_SJZJ01000033.1"/>
</dbReference>
<dbReference type="InterPro" id="IPR000835">
    <property type="entry name" value="HTH_MarR-typ"/>
</dbReference>
<name>A0A4R1BUF0_9ACTN</name>